<dbReference type="InterPro" id="IPR012338">
    <property type="entry name" value="Beta-lactam/transpept-like"/>
</dbReference>
<evidence type="ECO:0000256" key="2">
    <source>
        <dbReference type="ARBA" id="ARBA00007171"/>
    </source>
</evidence>
<keyword evidence="3 4" id="KW-0472">Membrane</keyword>
<comment type="subcellular location">
    <subcellularLocation>
        <location evidence="1">Membrane</location>
    </subcellularLocation>
</comment>
<dbReference type="SUPFAM" id="SSF56519">
    <property type="entry name" value="Penicillin binding protein dimerisation domain"/>
    <property type="match status" value="1"/>
</dbReference>
<dbReference type="GO" id="GO:0008658">
    <property type="term" value="F:penicillin binding"/>
    <property type="evidence" value="ECO:0007669"/>
    <property type="project" value="InterPro"/>
</dbReference>
<evidence type="ECO:0000256" key="1">
    <source>
        <dbReference type="ARBA" id="ARBA00004370"/>
    </source>
</evidence>
<evidence type="ECO:0000313" key="8">
    <source>
        <dbReference type="Proteomes" id="UP000295500"/>
    </source>
</evidence>
<evidence type="ECO:0000259" key="6">
    <source>
        <dbReference type="Pfam" id="PF03717"/>
    </source>
</evidence>
<gene>
    <name evidence="7" type="ORF">EV211_1348</name>
</gene>
<dbReference type="GO" id="GO:0005886">
    <property type="term" value="C:plasma membrane"/>
    <property type="evidence" value="ECO:0007669"/>
    <property type="project" value="TreeGrafter"/>
</dbReference>
<dbReference type="GO" id="GO:0071555">
    <property type="term" value="P:cell wall organization"/>
    <property type="evidence" value="ECO:0007669"/>
    <property type="project" value="TreeGrafter"/>
</dbReference>
<dbReference type="Gene3D" id="3.30.450.330">
    <property type="match status" value="1"/>
</dbReference>
<feature type="domain" description="Penicillin-binding protein transpeptidase" evidence="5">
    <location>
        <begin position="401"/>
        <end position="659"/>
    </location>
</feature>
<dbReference type="Gene3D" id="3.40.710.10">
    <property type="entry name" value="DD-peptidase/beta-lactamase superfamily"/>
    <property type="match status" value="1"/>
</dbReference>
<keyword evidence="4" id="KW-1133">Transmembrane helix</keyword>
<feature type="domain" description="Penicillin-binding protein transpeptidase" evidence="5">
    <location>
        <begin position="667"/>
        <end position="777"/>
    </location>
</feature>
<evidence type="ECO:0000256" key="4">
    <source>
        <dbReference type="SAM" id="Phobius"/>
    </source>
</evidence>
<dbReference type="SUPFAM" id="SSF56601">
    <property type="entry name" value="beta-lactamase/transpeptidase-like"/>
    <property type="match status" value="1"/>
</dbReference>
<comment type="similarity">
    <text evidence="2">Belongs to the transpeptidase family.</text>
</comment>
<dbReference type="PANTHER" id="PTHR30627">
    <property type="entry name" value="PEPTIDOGLYCAN D,D-TRANSPEPTIDASE"/>
    <property type="match status" value="1"/>
</dbReference>
<dbReference type="InterPro" id="IPR036138">
    <property type="entry name" value="PBP_dimer_sf"/>
</dbReference>
<accession>A0A4R6PYV1</accession>
<name>A0A4R6PYV1_9FIRM</name>
<proteinExistence type="inferred from homology"/>
<dbReference type="Gene3D" id="1.10.10.1230">
    <property type="entry name" value="Penicillin-binding protein, N-terminal non-catalytic domain, head sub-domain"/>
    <property type="match status" value="1"/>
</dbReference>
<dbReference type="Pfam" id="PF00905">
    <property type="entry name" value="Transpeptidase"/>
    <property type="match status" value="2"/>
</dbReference>
<dbReference type="InterPro" id="IPR050515">
    <property type="entry name" value="Beta-lactam/transpept"/>
</dbReference>
<sequence length="915" mass="99920">MKINRGKEIFSSRYYIIVSVILILMAILVARVFVLSVLQNSKWTGEANEQSTKSIYTSAPRGNIYDRNGKVIATNKQIFTVVYSSSGMTTAQINDSTRDLINTLQANGDKYTDNFPIKIDSNGDFYYTYDRKIQNWLKKNDLPEGMSASQAFRALRKRYKISNSVSRYDAMTELEDDHNLTIPISAKTMTYTYTTEKEQFLSKWGDEKVSKAKTAKSCFAALRKYYDVKASLSDSEARKIFIIRNEIATNGFTRYIPITIAKGVSNKTIATVEESDIKGASISSQYKRYYPNGSTACHIIGYMGSISESETSYYVDKLGYSSSDLIGIDGLESSYESSLHGTAGVKKIKVNSAGEYVSTVSNTSPVKGKDVFTTIDLSLQKTAETTLKSRINSVGGSCQSGAVVVMSVKTGEVLAMASYPTYDPNIFAGGISTKAWKSVQADNPRDSLSPAPLYNNATKTAVAPGSTFKPITAVTALECGLNPNRQIYDKGYIKLGGHTFACSNWNDYGGNHGSENLEWGIGNSCNYYFFCIATGKDWGTGASLGYNTKITVDKILKTAKEFGLGQKTGIELDESVVPLASAKRKMAAQKLSAWNYLYGKAHTIFPEKIANDYSKLSDELDLITGWIEENPSYETICKRLDSKTDIKSSKIDSVASALKYDYFIQAQWTTGDQFNISIGQGDNAYTPLQMATYISALGNNATYNRASVVQGVEGEGLVDKSSDRRKINVSKSNVKNVIKGMKRVTESGTLAGVFSSLGVDVAGKTGTAENQGTPQPKSEVKYVKNHLSSLNSSAGSKVTWSQVTKIMAQLMKSSPSRYPSKDDTVDDAVMKASNYKITQSMIDSSKGSYDYYSWTVTMAPADDPQIAVATLLIQGGYSSNAAPVNKAIIAKYLKLYGSKVGSTSTTDEDGTTKAN</sequence>
<feature type="domain" description="Penicillin-binding protein dimerisation" evidence="6">
    <location>
        <begin position="57"/>
        <end position="360"/>
    </location>
</feature>
<evidence type="ECO:0000256" key="3">
    <source>
        <dbReference type="ARBA" id="ARBA00023136"/>
    </source>
</evidence>
<keyword evidence="8" id="KW-1185">Reference proteome</keyword>
<organism evidence="7 8">
    <name type="scientific">Aminicella lysinilytica</name>
    <dbReference type="NCBI Taxonomy" id="433323"/>
    <lineage>
        <taxon>Bacteria</taxon>
        <taxon>Bacillati</taxon>
        <taxon>Bacillota</taxon>
        <taxon>Clostridia</taxon>
        <taxon>Peptostreptococcales</taxon>
        <taxon>Anaerovoracaceae</taxon>
        <taxon>Aminicella</taxon>
    </lineage>
</organism>
<dbReference type="Pfam" id="PF03717">
    <property type="entry name" value="PBP_dimer"/>
    <property type="match status" value="1"/>
</dbReference>
<dbReference type="EMBL" id="SNXO01000034">
    <property type="protein sequence ID" value="TDP51045.1"/>
    <property type="molecule type" value="Genomic_DNA"/>
</dbReference>
<dbReference type="AlphaFoldDB" id="A0A4R6PYV1"/>
<dbReference type="InterPro" id="IPR001460">
    <property type="entry name" value="PCN-bd_Tpept"/>
</dbReference>
<dbReference type="OrthoDB" id="9757901at2"/>
<dbReference type="RefSeq" id="WP_133529021.1">
    <property type="nucleotide sequence ID" value="NZ_SNXO01000034.1"/>
</dbReference>
<dbReference type="Proteomes" id="UP000295500">
    <property type="component" value="Unassembled WGS sequence"/>
</dbReference>
<feature type="transmembrane region" description="Helical" evidence="4">
    <location>
        <begin position="12"/>
        <end position="34"/>
    </location>
</feature>
<protein>
    <submittedName>
        <fullName evidence="7">Penicillin-binding protein 2</fullName>
    </submittedName>
</protein>
<evidence type="ECO:0000313" key="7">
    <source>
        <dbReference type="EMBL" id="TDP51045.1"/>
    </source>
</evidence>
<reference evidence="7 8" key="1">
    <citation type="submission" date="2019-03" db="EMBL/GenBank/DDBJ databases">
        <title>Genomic Encyclopedia of Type Strains, Phase IV (KMG-IV): sequencing the most valuable type-strain genomes for metagenomic binning, comparative biology and taxonomic classification.</title>
        <authorList>
            <person name="Goeker M."/>
        </authorList>
    </citation>
    <scope>NUCLEOTIDE SEQUENCE [LARGE SCALE GENOMIC DNA]</scope>
    <source>
        <strain evidence="7 8">DSM 28287</strain>
    </source>
</reference>
<comment type="caution">
    <text evidence="7">The sequence shown here is derived from an EMBL/GenBank/DDBJ whole genome shotgun (WGS) entry which is preliminary data.</text>
</comment>
<dbReference type="Gene3D" id="3.90.1310.10">
    <property type="entry name" value="Penicillin-binding protein 2a (Domain 2)"/>
    <property type="match status" value="2"/>
</dbReference>
<dbReference type="InterPro" id="IPR005311">
    <property type="entry name" value="PBP_dimer"/>
</dbReference>
<evidence type="ECO:0000259" key="5">
    <source>
        <dbReference type="Pfam" id="PF00905"/>
    </source>
</evidence>
<keyword evidence="4" id="KW-0812">Transmembrane</keyword>